<dbReference type="AlphaFoldDB" id="A0A8J4T9D4"/>
<proteinExistence type="predicted"/>
<organism evidence="1 2">
    <name type="scientific">Clarias magur</name>
    <name type="common">Asian catfish</name>
    <name type="synonym">Macropteronotus magur</name>
    <dbReference type="NCBI Taxonomy" id="1594786"/>
    <lineage>
        <taxon>Eukaryota</taxon>
        <taxon>Metazoa</taxon>
        <taxon>Chordata</taxon>
        <taxon>Craniata</taxon>
        <taxon>Vertebrata</taxon>
        <taxon>Euteleostomi</taxon>
        <taxon>Actinopterygii</taxon>
        <taxon>Neopterygii</taxon>
        <taxon>Teleostei</taxon>
        <taxon>Ostariophysi</taxon>
        <taxon>Siluriformes</taxon>
        <taxon>Clariidae</taxon>
        <taxon>Clarias</taxon>
    </lineage>
</organism>
<comment type="caution">
    <text evidence="1">The sequence shown here is derived from an EMBL/GenBank/DDBJ whole genome shotgun (WGS) entry which is preliminary data.</text>
</comment>
<accession>A0A8J4T9D4</accession>
<sequence length="55" mass="6280">MNATETCFPVRQLDFLQEATMTLSAISQSQLTVLRTGGRFLYPIYNETCVDRLVH</sequence>
<reference evidence="1" key="1">
    <citation type="submission" date="2020-07" db="EMBL/GenBank/DDBJ databases">
        <title>Clarias magur genome sequencing, assembly and annotation.</title>
        <authorList>
            <person name="Kushwaha B."/>
            <person name="Kumar R."/>
            <person name="Das P."/>
            <person name="Joshi C.G."/>
            <person name="Kumar D."/>
            <person name="Nagpure N.S."/>
            <person name="Pandey M."/>
            <person name="Agarwal S."/>
            <person name="Srivastava S."/>
            <person name="Singh M."/>
            <person name="Sahoo L."/>
            <person name="Jayasankar P."/>
            <person name="Meher P.K."/>
            <person name="Koringa P.G."/>
            <person name="Iquebal M.A."/>
            <person name="Das S.P."/>
            <person name="Bit A."/>
            <person name="Patnaik S."/>
            <person name="Patel N."/>
            <person name="Shah T.M."/>
            <person name="Hinsu A."/>
            <person name="Jena J.K."/>
        </authorList>
    </citation>
    <scope>NUCLEOTIDE SEQUENCE</scope>
    <source>
        <strain evidence="1">CIFAMagur01</strain>
        <tissue evidence="1">Testis</tissue>
    </source>
</reference>
<keyword evidence="2" id="KW-1185">Reference proteome</keyword>
<protein>
    <submittedName>
        <fullName evidence="1">Uncharacterized protein</fullName>
    </submittedName>
</protein>
<dbReference type="Proteomes" id="UP000727407">
    <property type="component" value="Unassembled WGS sequence"/>
</dbReference>
<gene>
    <name evidence="1" type="ORF">DAT39_018221</name>
</gene>
<name>A0A8J4T9D4_CLAMG</name>
<dbReference type="EMBL" id="QNUK01000529">
    <property type="protein sequence ID" value="KAF5892061.1"/>
    <property type="molecule type" value="Genomic_DNA"/>
</dbReference>
<evidence type="ECO:0000313" key="2">
    <source>
        <dbReference type="Proteomes" id="UP000727407"/>
    </source>
</evidence>
<evidence type="ECO:0000313" key="1">
    <source>
        <dbReference type="EMBL" id="KAF5892061.1"/>
    </source>
</evidence>